<feature type="region of interest" description="Disordered" evidence="7">
    <location>
        <begin position="121"/>
        <end position="173"/>
    </location>
</feature>
<evidence type="ECO:0000256" key="1">
    <source>
        <dbReference type="ARBA" id="ARBA00001947"/>
    </source>
</evidence>
<gene>
    <name evidence="9" type="ORF">S01H4_29666</name>
</gene>
<organism evidence="9">
    <name type="scientific">marine sediment metagenome</name>
    <dbReference type="NCBI Taxonomy" id="412755"/>
    <lineage>
        <taxon>unclassified sequences</taxon>
        <taxon>metagenomes</taxon>
        <taxon>ecological metagenomes</taxon>
    </lineage>
</organism>
<proteinExistence type="predicted"/>
<keyword evidence="6" id="KW-0482">Metalloprotease</keyword>
<dbReference type="GO" id="GO:0004176">
    <property type="term" value="F:ATP-dependent peptidase activity"/>
    <property type="evidence" value="ECO:0007669"/>
    <property type="project" value="InterPro"/>
</dbReference>
<keyword evidence="4" id="KW-0862">Zinc</keyword>
<dbReference type="InterPro" id="IPR000642">
    <property type="entry name" value="Peptidase_M41"/>
</dbReference>
<dbReference type="PANTHER" id="PTHR43655:SF38">
    <property type="entry name" value="ATP-DEPENDENT ZINC METALLOPROTEASE YME1L"/>
    <property type="match status" value="1"/>
</dbReference>
<evidence type="ECO:0000256" key="7">
    <source>
        <dbReference type="SAM" id="MobiDB-lite"/>
    </source>
</evidence>
<dbReference type="InterPro" id="IPR037219">
    <property type="entry name" value="Peptidase_M41-like"/>
</dbReference>
<evidence type="ECO:0000259" key="8">
    <source>
        <dbReference type="Pfam" id="PF01434"/>
    </source>
</evidence>
<keyword evidence="6" id="KW-0645">Protease</keyword>
<evidence type="ECO:0000256" key="2">
    <source>
        <dbReference type="ARBA" id="ARBA00022723"/>
    </source>
</evidence>
<evidence type="ECO:0000256" key="5">
    <source>
        <dbReference type="ARBA" id="ARBA00022840"/>
    </source>
</evidence>
<evidence type="ECO:0000256" key="6">
    <source>
        <dbReference type="ARBA" id="ARBA00023049"/>
    </source>
</evidence>
<protein>
    <recommendedName>
        <fullName evidence="8">Peptidase M41 domain-containing protein</fullName>
    </recommendedName>
</protein>
<keyword evidence="5" id="KW-0067">ATP-binding</keyword>
<dbReference type="Gene3D" id="1.20.58.760">
    <property type="entry name" value="Peptidase M41"/>
    <property type="match status" value="1"/>
</dbReference>
<evidence type="ECO:0000313" key="9">
    <source>
        <dbReference type="EMBL" id="GAG82058.1"/>
    </source>
</evidence>
<feature type="compositionally biased region" description="Low complexity" evidence="7">
    <location>
        <begin position="133"/>
        <end position="145"/>
    </location>
</feature>
<keyword evidence="3" id="KW-0547">Nucleotide-binding</keyword>
<name>X1BD73_9ZZZZ</name>
<dbReference type="GO" id="GO:0004222">
    <property type="term" value="F:metalloendopeptidase activity"/>
    <property type="evidence" value="ECO:0007669"/>
    <property type="project" value="InterPro"/>
</dbReference>
<evidence type="ECO:0000256" key="3">
    <source>
        <dbReference type="ARBA" id="ARBA00022741"/>
    </source>
</evidence>
<keyword evidence="6" id="KW-0378">Hydrolase</keyword>
<dbReference type="GO" id="GO:0005745">
    <property type="term" value="C:m-AAA complex"/>
    <property type="evidence" value="ECO:0007669"/>
    <property type="project" value="TreeGrafter"/>
</dbReference>
<accession>X1BD73</accession>
<dbReference type="EMBL" id="BART01015250">
    <property type="protein sequence ID" value="GAG82058.1"/>
    <property type="molecule type" value="Genomic_DNA"/>
</dbReference>
<dbReference type="GO" id="GO:0005524">
    <property type="term" value="F:ATP binding"/>
    <property type="evidence" value="ECO:0007669"/>
    <property type="project" value="UniProtKB-KW"/>
</dbReference>
<dbReference type="AlphaFoldDB" id="X1BD73"/>
<dbReference type="PANTHER" id="PTHR43655">
    <property type="entry name" value="ATP-DEPENDENT PROTEASE"/>
    <property type="match status" value="1"/>
</dbReference>
<comment type="caution">
    <text evidence="9">The sequence shown here is derived from an EMBL/GenBank/DDBJ whole genome shotgun (WGS) entry which is preliminary data.</text>
</comment>
<dbReference type="GO" id="GO:0046872">
    <property type="term" value="F:metal ion binding"/>
    <property type="evidence" value="ECO:0007669"/>
    <property type="project" value="UniProtKB-KW"/>
</dbReference>
<dbReference type="InterPro" id="IPR050928">
    <property type="entry name" value="ATP-dep_Zn_Metalloprotease"/>
</dbReference>
<reference evidence="9" key="1">
    <citation type="journal article" date="2014" name="Front. Microbiol.">
        <title>High frequency of phylogenetically diverse reductive dehalogenase-homologous genes in deep subseafloor sedimentary metagenomes.</title>
        <authorList>
            <person name="Kawai M."/>
            <person name="Futagami T."/>
            <person name="Toyoda A."/>
            <person name="Takaki Y."/>
            <person name="Nishi S."/>
            <person name="Hori S."/>
            <person name="Arai W."/>
            <person name="Tsubouchi T."/>
            <person name="Morono Y."/>
            <person name="Uchiyama I."/>
            <person name="Ito T."/>
            <person name="Fujiyama A."/>
            <person name="Inagaki F."/>
            <person name="Takami H."/>
        </authorList>
    </citation>
    <scope>NUCLEOTIDE SEQUENCE</scope>
    <source>
        <strain evidence="9">Expedition CK06-06</strain>
    </source>
</reference>
<sequence>MGGLTAEELIFKERTSGAHEDIGLATKIAHSMVTDLGMSDKLGPRTFGDKQEMVFLGREIAEQKDYGDKVADTIDEEVNRIIQSAHRVAKKILTENKPKLIHVAETLIAQETLEGKELDSLLNQPVPSPVPEATATPTPTPAKATTKTKRLPKKAPIIPQPFPKQAPATPDMA</sequence>
<dbReference type="Pfam" id="PF01434">
    <property type="entry name" value="Peptidase_M41"/>
    <property type="match status" value="1"/>
</dbReference>
<dbReference type="SUPFAM" id="SSF140990">
    <property type="entry name" value="FtsH protease domain-like"/>
    <property type="match status" value="1"/>
</dbReference>
<evidence type="ECO:0000256" key="4">
    <source>
        <dbReference type="ARBA" id="ARBA00022833"/>
    </source>
</evidence>
<keyword evidence="2" id="KW-0479">Metal-binding</keyword>
<dbReference type="GO" id="GO:0034982">
    <property type="term" value="P:mitochondrial protein processing"/>
    <property type="evidence" value="ECO:0007669"/>
    <property type="project" value="TreeGrafter"/>
</dbReference>
<feature type="domain" description="Peptidase M41" evidence="8">
    <location>
        <begin position="1"/>
        <end position="120"/>
    </location>
</feature>
<comment type="cofactor">
    <cofactor evidence="1">
        <name>Zn(2+)</name>
        <dbReference type="ChEBI" id="CHEBI:29105"/>
    </cofactor>
</comment>